<proteinExistence type="predicted"/>
<dbReference type="Pfam" id="PF14114">
    <property type="entry name" value="DUF4286"/>
    <property type="match status" value="1"/>
</dbReference>
<dbReference type="InterPro" id="IPR025563">
    <property type="entry name" value="DUF4286"/>
</dbReference>
<evidence type="ECO:0000313" key="2">
    <source>
        <dbReference type="Proteomes" id="UP000318733"/>
    </source>
</evidence>
<dbReference type="AlphaFoldDB" id="A0A556MSC5"/>
<sequence>MIIYNETIIVDEAIHKQWLGWIQNEYIPMVMKTGHFNSYKILNVLDSPNEGVTYCIQYLTDSRDKYNQFNKVHLQRLQAIHQQKFENQFVLFNTLMQTVN</sequence>
<organism evidence="1 2">
    <name type="scientific">Mucilaginibacter corticis</name>
    <dbReference type="NCBI Taxonomy" id="2597670"/>
    <lineage>
        <taxon>Bacteria</taxon>
        <taxon>Pseudomonadati</taxon>
        <taxon>Bacteroidota</taxon>
        <taxon>Sphingobacteriia</taxon>
        <taxon>Sphingobacteriales</taxon>
        <taxon>Sphingobacteriaceae</taxon>
        <taxon>Mucilaginibacter</taxon>
    </lineage>
</organism>
<evidence type="ECO:0000313" key="1">
    <source>
        <dbReference type="EMBL" id="TSJ42775.1"/>
    </source>
</evidence>
<dbReference type="EMBL" id="VLPK01000001">
    <property type="protein sequence ID" value="TSJ42775.1"/>
    <property type="molecule type" value="Genomic_DNA"/>
</dbReference>
<gene>
    <name evidence="1" type="ORF">FO440_00880</name>
</gene>
<accession>A0A556MSC5</accession>
<dbReference type="Proteomes" id="UP000318733">
    <property type="component" value="Unassembled WGS sequence"/>
</dbReference>
<name>A0A556MSC5_9SPHI</name>
<reference evidence="1 2" key="1">
    <citation type="submission" date="2019-07" db="EMBL/GenBank/DDBJ databases">
        <authorList>
            <person name="Huq M.A."/>
        </authorList>
    </citation>
    <scope>NUCLEOTIDE SEQUENCE [LARGE SCALE GENOMIC DNA]</scope>
    <source>
        <strain evidence="1 2">MAH-19</strain>
    </source>
</reference>
<protein>
    <submittedName>
        <fullName evidence="1">DUF4286 family protein</fullName>
    </submittedName>
</protein>
<keyword evidence="2" id="KW-1185">Reference proteome</keyword>
<dbReference type="RefSeq" id="WP_144246345.1">
    <property type="nucleotide sequence ID" value="NZ_VLPK01000001.1"/>
</dbReference>
<dbReference type="OrthoDB" id="1121837at2"/>
<comment type="caution">
    <text evidence="1">The sequence shown here is derived from an EMBL/GenBank/DDBJ whole genome shotgun (WGS) entry which is preliminary data.</text>
</comment>